<name>A0A840F0H0_9FLAO</name>
<protein>
    <submittedName>
        <fullName evidence="1">Uncharacterized protein</fullName>
    </submittedName>
</protein>
<accession>A0A840F0H0</accession>
<dbReference type="Pfam" id="PF22028">
    <property type="entry name" value="DUF6934"/>
    <property type="match status" value="1"/>
</dbReference>
<gene>
    <name evidence="1" type="ORF">GGR32_002070</name>
</gene>
<keyword evidence="2" id="KW-1185">Reference proteome</keyword>
<reference evidence="1 2" key="1">
    <citation type="submission" date="2020-08" db="EMBL/GenBank/DDBJ databases">
        <title>Genomic Encyclopedia of Type Strains, Phase IV (KMG-IV): sequencing the most valuable type-strain genomes for metagenomic binning, comparative biology and taxonomic classification.</title>
        <authorList>
            <person name="Goeker M."/>
        </authorList>
    </citation>
    <scope>NUCLEOTIDE SEQUENCE [LARGE SCALE GENOMIC DNA]</scope>
    <source>
        <strain evidence="1 2">DSM 29568</strain>
    </source>
</reference>
<dbReference type="AlphaFoldDB" id="A0A840F0H0"/>
<evidence type="ECO:0000313" key="1">
    <source>
        <dbReference type="EMBL" id="MBB4119764.1"/>
    </source>
</evidence>
<dbReference type="InterPro" id="IPR053865">
    <property type="entry name" value="DUF6934"/>
</dbReference>
<organism evidence="1 2">
    <name type="scientific">Mesonia hippocampi</name>
    <dbReference type="NCBI Taxonomy" id="1628250"/>
    <lineage>
        <taxon>Bacteria</taxon>
        <taxon>Pseudomonadati</taxon>
        <taxon>Bacteroidota</taxon>
        <taxon>Flavobacteriia</taxon>
        <taxon>Flavobacteriales</taxon>
        <taxon>Flavobacteriaceae</taxon>
        <taxon>Mesonia</taxon>
    </lineage>
</organism>
<sequence length="183" mass="21173">MIKIDLDDTFDANSASEDLTGFTFNSELRDDNVVELHVLISEHPDPLLPGVYNLAFGPLGEDNEIDDKIILRHKNVNKVFSTVLLFAITFLENYSDENYSIGIDGSNETRANLYHRMFRYNYDHLSDIIVTVGVDWYVKLLRNGTDIERDSDGIPLFKPRPEPFDLNRSPKDLYRYYIFSLNN</sequence>
<dbReference type="EMBL" id="JACIFO010000010">
    <property type="protein sequence ID" value="MBB4119764.1"/>
    <property type="molecule type" value="Genomic_DNA"/>
</dbReference>
<dbReference type="RefSeq" id="WP_183478109.1">
    <property type="nucleotide sequence ID" value="NZ_JACIFO010000010.1"/>
</dbReference>
<proteinExistence type="predicted"/>
<comment type="caution">
    <text evidence="1">The sequence shown here is derived from an EMBL/GenBank/DDBJ whole genome shotgun (WGS) entry which is preliminary data.</text>
</comment>
<evidence type="ECO:0000313" key="2">
    <source>
        <dbReference type="Proteomes" id="UP000553034"/>
    </source>
</evidence>
<dbReference type="Proteomes" id="UP000553034">
    <property type="component" value="Unassembled WGS sequence"/>
</dbReference>